<protein>
    <submittedName>
        <fullName evidence="2">Uncharacterized protein</fullName>
    </submittedName>
</protein>
<sequence length="68" mass="7347">MRDYETPETPDGTPPVVDPATKRRQGAERPSDNKRSENDHAAERALAPAQEGGRDGAGEADLDKSRSD</sequence>
<dbReference type="AlphaFoldDB" id="A0A3T1CGM7"/>
<evidence type="ECO:0000256" key="1">
    <source>
        <dbReference type="SAM" id="MobiDB-lite"/>
    </source>
</evidence>
<gene>
    <name evidence="2" type="ORF">EKJ_09760</name>
</gene>
<evidence type="ECO:0000313" key="2">
    <source>
        <dbReference type="EMBL" id="BBI20129.1"/>
    </source>
</evidence>
<proteinExistence type="predicted"/>
<dbReference type="EMBL" id="AP019389">
    <property type="protein sequence ID" value="BBI20129.1"/>
    <property type="molecule type" value="Genomic_DNA"/>
</dbReference>
<accession>A0A3T1CGM7</accession>
<name>A0A3T1CGM7_9SPHN</name>
<reference evidence="2 3" key="1">
    <citation type="submission" date="2019-01" db="EMBL/GenBank/DDBJ databases">
        <title>Complete genome sequence of Erythrobacter flavus KJ5.</title>
        <authorList>
            <person name="Kanesaki Y."/>
            <person name="Brotosudarmo T."/>
            <person name="Moriuchi R."/>
            <person name="Awai K."/>
        </authorList>
    </citation>
    <scope>NUCLEOTIDE SEQUENCE [LARGE SCALE GENOMIC DNA]</scope>
    <source>
        <strain evidence="2 3">KJ5</strain>
    </source>
</reference>
<feature type="region of interest" description="Disordered" evidence="1">
    <location>
        <begin position="1"/>
        <end position="68"/>
    </location>
</feature>
<feature type="compositionally biased region" description="Basic and acidic residues" evidence="1">
    <location>
        <begin position="25"/>
        <end position="43"/>
    </location>
</feature>
<organism evidence="2 3">
    <name type="scientific">Qipengyuania flava</name>
    <dbReference type="NCBI Taxonomy" id="192812"/>
    <lineage>
        <taxon>Bacteria</taxon>
        <taxon>Pseudomonadati</taxon>
        <taxon>Pseudomonadota</taxon>
        <taxon>Alphaproteobacteria</taxon>
        <taxon>Sphingomonadales</taxon>
        <taxon>Erythrobacteraceae</taxon>
        <taxon>Qipengyuania</taxon>
    </lineage>
</organism>
<evidence type="ECO:0000313" key="3">
    <source>
        <dbReference type="Proteomes" id="UP000290057"/>
    </source>
</evidence>
<feature type="compositionally biased region" description="Basic and acidic residues" evidence="1">
    <location>
        <begin position="52"/>
        <end position="68"/>
    </location>
</feature>
<dbReference type="RefSeq" id="WP_130586108.1">
    <property type="nucleotide sequence ID" value="NZ_AP019389.1"/>
</dbReference>
<keyword evidence="3" id="KW-1185">Reference proteome</keyword>
<dbReference type="Proteomes" id="UP000290057">
    <property type="component" value="Chromosome"/>
</dbReference>